<evidence type="ECO:0000256" key="3">
    <source>
        <dbReference type="ARBA" id="ARBA00022960"/>
    </source>
</evidence>
<accession>A0ABV2P853</accession>
<keyword evidence="2" id="KW-0808">Transferase</keyword>
<evidence type="ECO:0000313" key="10">
    <source>
        <dbReference type="EMBL" id="MET4540717.1"/>
    </source>
</evidence>
<evidence type="ECO:0000256" key="5">
    <source>
        <dbReference type="ARBA" id="ARBA00023315"/>
    </source>
</evidence>
<dbReference type="Gene3D" id="2.60.40.3780">
    <property type="match status" value="1"/>
</dbReference>
<dbReference type="PANTHER" id="PTHR30582">
    <property type="entry name" value="L,D-TRANSPEPTIDASE"/>
    <property type="match status" value="1"/>
</dbReference>
<dbReference type="InterPro" id="IPR050979">
    <property type="entry name" value="LD-transpeptidase"/>
</dbReference>
<keyword evidence="6 7" id="KW-0961">Cell wall biogenesis/degradation</keyword>
<feature type="transmembrane region" description="Helical" evidence="8">
    <location>
        <begin position="35"/>
        <end position="59"/>
    </location>
</feature>
<dbReference type="Pfam" id="PF03734">
    <property type="entry name" value="YkuD"/>
    <property type="match status" value="1"/>
</dbReference>
<dbReference type="CDD" id="cd13432">
    <property type="entry name" value="LDT_IgD_like_2"/>
    <property type="match status" value="1"/>
</dbReference>
<dbReference type="InterPro" id="IPR005490">
    <property type="entry name" value="LD_TPept_cat_dom"/>
</dbReference>
<reference evidence="10 11" key="1">
    <citation type="submission" date="2024-06" db="EMBL/GenBank/DDBJ databases">
        <title>Sorghum-associated microbial communities from plants grown in Nebraska, USA.</title>
        <authorList>
            <person name="Schachtman D."/>
        </authorList>
    </citation>
    <scope>NUCLEOTIDE SEQUENCE [LARGE SCALE GENOMIC DNA]</scope>
    <source>
        <strain evidence="10 11">3552</strain>
    </source>
</reference>
<feature type="domain" description="L,D-TPase catalytic" evidence="9">
    <location>
        <begin position="276"/>
        <end position="403"/>
    </location>
</feature>
<keyword evidence="11" id="KW-1185">Reference proteome</keyword>
<keyword evidence="10" id="KW-0449">Lipoprotein</keyword>
<evidence type="ECO:0000256" key="8">
    <source>
        <dbReference type="SAM" id="Phobius"/>
    </source>
</evidence>
<evidence type="ECO:0000256" key="7">
    <source>
        <dbReference type="PROSITE-ProRule" id="PRU01373"/>
    </source>
</evidence>
<keyword evidence="3 7" id="KW-0133">Cell shape</keyword>
<evidence type="ECO:0000256" key="6">
    <source>
        <dbReference type="ARBA" id="ARBA00023316"/>
    </source>
</evidence>
<name>A0ABV2P853_9MICC</name>
<dbReference type="Gene3D" id="2.60.40.3710">
    <property type="match status" value="1"/>
</dbReference>
<dbReference type="Gene3D" id="2.40.440.10">
    <property type="entry name" value="L,D-transpeptidase catalytic domain-like"/>
    <property type="match status" value="1"/>
</dbReference>
<keyword evidence="5" id="KW-0012">Acyltransferase</keyword>
<dbReference type="EMBL" id="JBEPSN010000006">
    <property type="protein sequence ID" value="MET4540717.1"/>
    <property type="molecule type" value="Genomic_DNA"/>
</dbReference>
<evidence type="ECO:0000256" key="4">
    <source>
        <dbReference type="ARBA" id="ARBA00022984"/>
    </source>
</evidence>
<gene>
    <name evidence="10" type="ORF">ABIE37_002505</name>
</gene>
<keyword evidence="4 7" id="KW-0573">Peptidoglycan synthesis</keyword>
<dbReference type="InterPro" id="IPR041280">
    <property type="entry name" value="Big_10"/>
</dbReference>
<dbReference type="PROSITE" id="PS52029">
    <property type="entry name" value="LD_TPASE"/>
    <property type="match status" value="1"/>
</dbReference>
<sequence length="429" mass="45470">MWPAFRLELGVQYCLPGDRKTENMTEVAKRKTGKILAIAGICAAIAVGGIGVATVPGLLAGSSQDGGAAAPPTPTVEAKPVELGITPLDGAIEWNPVVGPQIKAVNGKVKDVVLAPVAGGTPVQGKTSPDGSTWTTSEVLKFKTQYTYSFTVVDTAGKETKKTQTFTTVSAAYEADASIYPRNGTTAGSGQPIEINFSEPVVDKAAMEKRVAITVSSGQPVAWHWYSDTKVRIRPEAFWASGTTVTVDMKLLGVDFGNKMIGNADVVSTFTTGPQRVAVVDDNTKTMNVYSDGQLVHTAPVSLGGEDWLSPTGYAVIMEQERHSNFNAGTIGLKPGDKGYYPPLVVEYANRLTWSGVYVHQALEAAWSSIGVANVSHGCVGLLPADAAWFFNNMKTGDVVQILNTGAPAVEPLEGFGDWNIPWASYAQR</sequence>
<keyword evidence="8" id="KW-1133">Transmembrane helix</keyword>
<dbReference type="PANTHER" id="PTHR30582:SF2">
    <property type="entry name" value="L,D-TRANSPEPTIDASE YCIB-RELATED"/>
    <property type="match status" value="1"/>
</dbReference>
<evidence type="ECO:0000313" key="11">
    <source>
        <dbReference type="Proteomes" id="UP001549307"/>
    </source>
</evidence>
<evidence type="ECO:0000256" key="1">
    <source>
        <dbReference type="ARBA" id="ARBA00004752"/>
    </source>
</evidence>
<dbReference type="Proteomes" id="UP001549307">
    <property type="component" value="Unassembled WGS sequence"/>
</dbReference>
<dbReference type="Pfam" id="PF17964">
    <property type="entry name" value="Big_10"/>
    <property type="match status" value="1"/>
</dbReference>
<comment type="caution">
    <text evidence="10">The sequence shown here is derived from an EMBL/GenBank/DDBJ whole genome shotgun (WGS) entry which is preliminary data.</text>
</comment>
<keyword evidence="8" id="KW-0472">Membrane</keyword>
<keyword evidence="8" id="KW-0812">Transmembrane</keyword>
<comment type="pathway">
    <text evidence="1 7">Cell wall biogenesis; peptidoglycan biosynthesis.</text>
</comment>
<protein>
    <submittedName>
        <fullName evidence="10">Lipoprotein-anchoring transpeptidase ErfK/SrfK</fullName>
    </submittedName>
</protein>
<feature type="active site" description="Proton donor/acceptor" evidence="7">
    <location>
        <position position="360"/>
    </location>
</feature>
<organism evidence="10 11">
    <name type="scientific">Arthrobacter bambusae</name>
    <dbReference type="NCBI Taxonomy" id="1338426"/>
    <lineage>
        <taxon>Bacteria</taxon>
        <taxon>Bacillati</taxon>
        <taxon>Actinomycetota</taxon>
        <taxon>Actinomycetes</taxon>
        <taxon>Micrococcales</taxon>
        <taxon>Micrococcaceae</taxon>
        <taxon>Arthrobacter</taxon>
    </lineage>
</organism>
<feature type="active site" description="Nucleophile" evidence="7">
    <location>
        <position position="379"/>
    </location>
</feature>
<proteinExistence type="predicted"/>
<dbReference type="SUPFAM" id="SSF141523">
    <property type="entry name" value="L,D-transpeptidase catalytic domain-like"/>
    <property type="match status" value="1"/>
</dbReference>
<dbReference type="CDD" id="cd16913">
    <property type="entry name" value="YkuD_like"/>
    <property type="match status" value="1"/>
</dbReference>
<evidence type="ECO:0000259" key="9">
    <source>
        <dbReference type="PROSITE" id="PS52029"/>
    </source>
</evidence>
<dbReference type="InterPro" id="IPR038063">
    <property type="entry name" value="Transpep_catalytic_dom"/>
</dbReference>
<evidence type="ECO:0000256" key="2">
    <source>
        <dbReference type="ARBA" id="ARBA00022679"/>
    </source>
</evidence>